<evidence type="ECO:0000313" key="2">
    <source>
        <dbReference type="EMBL" id="KAF2539432.1"/>
    </source>
</evidence>
<organism evidence="2 3">
    <name type="scientific">Brassica cretica</name>
    <name type="common">Mustard</name>
    <dbReference type="NCBI Taxonomy" id="69181"/>
    <lineage>
        <taxon>Eukaryota</taxon>
        <taxon>Viridiplantae</taxon>
        <taxon>Streptophyta</taxon>
        <taxon>Embryophyta</taxon>
        <taxon>Tracheophyta</taxon>
        <taxon>Spermatophyta</taxon>
        <taxon>Magnoliopsida</taxon>
        <taxon>eudicotyledons</taxon>
        <taxon>Gunneridae</taxon>
        <taxon>Pentapetalae</taxon>
        <taxon>rosids</taxon>
        <taxon>malvids</taxon>
        <taxon>Brassicales</taxon>
        <taxon>Brassicaceae</taxon>
        <taxon>Brassiceae</taxon>
        <taxon>Brassica</taxon>
    </lineage>
</organism>
<reference evidence="2" key="1">
    <citation type="submission" date="2019-12" db="EMBL/GenBank/DDBJ databases">
        <title>Genome sequencing and annotation of Brassica cretica.</title>
        <authorList>
            <person name="Studholme D.J."/>
            <person name="Sarris P.F."/>
        </authorList>
    </citation>
    <scope>NUCLEOTIDE SEQUENCE</scope>
    <source>
        <strain evidence="2">PFS-001/15</strain>
        <tissue evidence="2">Leaf</tissue>
    </source>
</reference>
<sequence length="83" mass="9688">MGYSTYAEDNKSSQTFHQFSVNHTAVKSKNLREMGDQLEHEYGPDIDQSCTNFRGEYPQYPRQTPQDEEEDEVELDSEESESF</sequence>
<proteinExistence type="predicted"/>
<gene>
    <name evidence="2" type="ORF">F2Q68_00021324</name>
</gene>
<name>A0A8S9G888_BRACR</name>
<dbReference type="EMBL" id="QGKW02002228">
    <property type="protein sequence ID" value="KAF2539432.1"/>
    <property type="molecule type" value="Genomic_DNA"/>
</dbReference>
<feature type="compositionally biased region" description="Acidic residues" evidence="1">
    <location>
        <begin position="66"/>
        <end position="83"/>
    </location>
</feature>
<protein>
    <submittedName>
        <fullName evidence="2">Uncharacterized protein</fullName>
    </submittedName>
</protein>
<dbReference type="AlphaFoldDB" id="A0A8S9G888"/>
<evidence type="ECO:0000256" key="1">
    <source>
        <dbReference type="SAM" id="MobiDB-lite"/>
    </source>
</evidence>
<comment type="caution">
    <text evidence="2">The sequence shown here is derived from an EMBL/GenBank/DDBJ whole genome shotgun (WGS) entry which is preliminary data.</text>
</comment>
<accession>A0A8S9G888</accession>
<feature type="region of interest" description="Disordered" evidence="1">
    <location>
        <begin position="40"/>
        <end position="83"/>
    </location>
</feature>
<dbReference type="Proteomes" id="UP000712281">
    <property type="component" value="Unassembled WGS sequence"/>
</dbReference>
<evidence type="ECO:0000313" key="3">
    <source>
        <dbReference type="Proteomes" id="UP000712281"/>
    </source>
</evidence>